<gene>
    <name evidence="1" type="ORF">MAE02_56390</name>
</gene>
<dbReference type="EMBL" id="BJYU01000137">
    <property type="protein sequence ID" value="GEO17943.1"/>
    <property type="molecule type" value="Genomic_DNA"/>
</dbReference>
<sequence length="100" mass="10047">MNTVVSASGSDPLTLQVSTADGGQDLGQLVRGSDRQITIHTADGSPLTGIEPGPYADPGAAMAAISAHLNGMCLYSPANRQGHSFAATIGFLAGLPTRGP</sequence>
<keyword evidence="2" id="KW-1185">Reference proteome</keyword>
<comment type="caution">
    <text evidence="1">The sequence shown here is derived from an EMBL/GenBank/DDBJ whole genome shotgun (WGS) entry which is preliminary data.</text>
</comment>
<dbReference type="Proteomes" id="UP000321085">
    <property type="component" value="Unassembled WGS sequence"/>
</dbReference>
<organism evidence="1 2">
    <name type="scientific">Microvirga aerophila</name>
    <dbReference type="NCBI Taxonomy" id="670291"/>
    <lineage>
        <taxon>Bacteria</taxon>
        <taxon>Pseudomonadati</taxon>
        <taxon>Pseudomonadota</taxon>
        <taxon>Alphaproteobacteria</taxon>
        <taxon>Hyphomicrobiales</taxon>
        <taxon>Methylobacteriaceae</taxon>
        <taxon>Microvirga</taxon>
    </lineage>
</organism>
<reference evidence="1 2" key="1">
    <citation type="submission" date="2019-07" db="EMBL/GenBank/DDBJ databases">
        <title>Whole genome shotgun sequence of Microvirga aerophila NBRC 106136.</title>
        <authorList>
            <person name="Hosoyama A."/>
            <person name="Uohara A."/>
            <person name="Ohji S."/>
            <person name="Ichikawa N."/>
        </authorList>
    </citation>
    <scope>NUCLEOTIDE SEQUENCE [LARGE SCALE GENOMIC DNA]</scope>
    <source>
        <strain evidence="1 2">NBRC 106136</strain>
    </source>
</reference>
<proteinExistence type="predicted"/>
<name>A0A512C167_9HYPH</name>
<dbReference type="AlphaFoldDB" id="A0A512C167"/>
<evidence type="ECO:0000313" key="2">
    <source>
        <dbReference type="Proteomes" id="UP000321085"/>
    </source>
</evidence>
<accession>A0A512C167</accession>
<evidence type="ECO:0000313" key="1">
    <source>
        <dbReference type="EMBL" id="GEO17943.1"/>
    </source>
</evidence>
<protein>
    <submittedName>
        <fullName evidence="1">Uncharacterized protein</fullName>
    </submittedName>
</protein>
<dbReference type="RefSeq" id="WP_147022761.1">
    <property type="nucleotide sequence ID" value="NZ_BJYU01000137.1"/>
</dbReference>